<dbReference type="RefSeq" id="WP_275708021.1">
    <property type="nucleotide sequence ID" value="NZ_JAKLTN010000001.1"/>
</dbReference>
<name>A0ABS9JZH3_9RHOO</name>
<evidence type="ECO:0000313" key="2">
    <source>
        <dbReference type="Proteomes" id="UP001165384"/>
    </source>
</evidence>
<keyword evidence="2" id="KW-1185">Reference proteome</keyword>
<dbReference type="SUPFAM" id="SSF53448">
    <property type="entry name" value="Nucleotide-diphospho-sugar transferases"/>
    <property type="match status" value="1"/>
</dbReference>
<evidence type="ECO:0008006" key="3">
    <source>
        <dbReference type="Google" id="ProtNLM"/>
    </source>
</evidence>
<dbReference type="EMBL" id="JAKLTN010000001">
    <property type="protein sequence ID" value="MCG2576276.1"/>
    <property type="molecule type" value="Genomic_DNA"/>
</dbReference>
<dbReference type="InterPro" id="IPR029044">
    <property type="entry name" value="Nucleotide-diphossugar_trans"/>
</dbReference>
<dbReference type="SUPFAM" id="SSF53335">
    <property type="entry name" value="S-adenosyl-L-methionine-dependent methyltransferases"/>
    <property type="match status" value="1"/>
</dbReference>
<protein>
    <recommendedName>
        <fullName evidence="3">Glycosyltransferase</fullName>
    </recommendedName>
</protein>
<organism evidence="1 2">
    <name type="scientific">Dechloromonas hankyongensis</name>
    <dbReference type="NCBI Taxonomy" id="2908002"/>
    <lineage>
        <taxon>Bacteria</taxon>
        <taxon>Pseudomonadati</taxon>
        <taxon>Pseudomonadota</taxon>
        <taxon>Betaproteobacteria</taxon>
        <taxon>Rhodocyclales</taxon>
        <taxon>Azonexaceae</taxon>
        <taxon>Dechloromonas</taxon>
    </lineage>
</organism>
<evidence type="ECO:0000313" key="1">
    <source>
        <dbReference type="EMBL" id="MCG2576276.1"/>
    </source>
</evidence>
<dbReference type="InterPro" id="IPR029063">
    <property type="entry name" value="SAM-dependent_MTases_sf"/>
</dbReference>
<proteinExistence type="predicted"/>
<dbReference type="Gene3D" id="3.40.50.150">
    <property type="entry name" value="Vaccinia Virus protein VP39"/>
    <property type="match status" value="1"/>
</dbReference>
<gene>
    <name evidence="1" type="ORF">LZ012_04635</name>
</gene>
<dbReference type="Proteomes" id="UP001165384">
    <property type="component" value="Unassembled WGS sequence"/>
</dbReference>
<sequence length="509" mass="55433">MQQVLPSGYLPLVSIIVPITDDAHESGRRMDLARAQTWHGLEVIPVQVQGATGIAQAVNVGLSACKGDFISLLLPGASYAPDKIAMQVAFAVQFDLQEAVVFCNYTIVDSRLEGGQLITLPSVDPASMFRKIYCGLPIDCSTLLVSRKALTDLGGLDERCGVAALHGFVLALSQHADMVGMAANLVCCTRQAHFTGAEKSCLRVLYKELLSDLVRSSKGDVYDADVFSVLGEAAAARLEQRLPLAAWDAWCAARKLQGQSGDGRRALSSFAKPLLRSTWRRLPVWLKHLLRTILPSQAENVSSRLDFSAIYRDNGFVGTESLSGAGSTSFQTRVIRQKLPALFRELGVKSVLDIPCGDFHWMRNVDLSGIYYTGADVVEDMVRKNQQLFGGPLRAFECVNLITGPLPVADLVFCRDCLVHLPFEDALAAIETIRQSKCQWLLTTTFTRDTPNADLDAAGWRALNLTLPPFNLPQPALLISEKCTEAGGLAGDKSLGLWRIADLQTLELA</sequence>
<comment type="caution">
    <text evidence="1">The sequence shown here is derived from an EMBL/GenBank/DDBJ whole genome shotgun (WGS) entry which is preliminary data.</text>
</comment>
<accession>A0ABS9JZH3</accession>
<reference evidence="1" key="1">
    <citation type="submission" date="2022-01" db="EMBL/GenBank/DDBJ databases">
        <authorList>
            <person name="Jo J.-H."/>
            <person name="Im W.-T."/>
        </authorList>
    </citation>
    <scope>NUCLEOTIDE SEQUENCE</scope>
    <source>
        <strain evidence="1">XY25</strain>
    </source>
</reference>
<dbReference type="Gene3D" id="3.90.550.10">
    <property type="entry name" value="Spore Coat Polysaccharide Biosynthesis Protein SpsA, Chain A"/>
    <property type="match status" value="1"/>
</dbReference>